<keyword evidence="1" id="KW-1133">Transmembrane helix</keyword>
<dbReference type="Proteomes" id="UP000075221">
    <property type="component" value="Chromosome"/>
</dbReference>
<keyword evidence="1" id="KW-0472">Membrane</keyword>
<proteinExistence type="predicted"/>
<evidence type="ECO:0000313" key="2">
    <source>
        <dbReference type="EMBL" id="AMS04108.1"/>
    </source>
</evidence>
<feature type="transmembrane region" description="Helical" evidence="1">
    <location>
        <begin position="21"/>
        <end position="40"/>
    </location>
</feature>
<accession>A0AAC9FBQ4</accession>
<keyword evidence="1" id="KW-0812">Transmembrane</keyword>
<dbReference type="AlphaFoldDB" id="A0AAC9FBQ4"/>
<evidence type="ECO:0000313" key="3">
    <source>
        <dbReference type="Proteomes" id="UP000075221"/>
    </source>
</evidence>
<organism evidence="2 3">
    <name type="scientific">Acidipropionibacterium acidipropionici</name>
    <dbReference type="NCBI Taxonomy" id="1748"/>
    <lineage>
        <taxon>Bacteria</taxon>
        <taxon>Bacillati</taxon>
        <taxon>Actinomycetota</taxon>
        <taxon>Actinomycetes</taxon>
        <taxon>Propionibacteriales</taxon>
        <taxon>Propionibacteriaceae</taxon>
        <taxon>Acidipropionibacterium</taxon>
    </lineage>
</organism>
<evidence type="ECO:0000256" key="1">
    <source>
        <dbReference type="SAM" id="Phobius"/>
    </source>
</evidence>
<name>A0AAC9FBQ4_9ACTN</name>
<gene>
    <name evidence="2" type="ORF">AXH35_00045</name>
</gene>
<reference evidence="2 3" key="1">
    <citation type="submission" date="2016-02" db="EMBL/GenBank/DDBJ databases">
        <title>Complete Genome Sequence of Propionibacterium acidipropionici ATCC 55737.</title>
        <authorList>
            <person name="Luna Flores C.H."/>
            <person name="Nielsen L.K."/>
            <person name="Marcellin E."/>
        </authorList>
    </citation>
    <scope>NUCLEOTIDE SEQUENCE [LARGE SCALE GENOMIC DNA]</scope>
    <source>
        <strain evidence="2 3">ATCC 55737</strain>
    </source>
</reference>
<protein>
    <submittedName>
        <fullName evidence="2">Pilus assembly protein TadE</fullName>
    </submittedName>
</protein>
<sequence length="143" mass="13960">MTRGGQKPCRRPSSERGGGSMSVWVLILIPVLLLVIGLVVDGGRQTAAGAEAQAAAVAAARAGSDAAATDLLAGADPAGTAAAAARDYLSAAGVHGSVSATGGTIRVTTTQSRPTLFLSAIGIGQVSGTGQATAQLYKTGDTP</sequence>
<dbReference type="EMBL" id="CP014352">
    <property type="protein sequence ID" value="AMS04108.1"/>
    <property type="molecule type" value="Genomic_DNA"/>
</dbReference>